<protein>
    <submittedName>
        <fullName evidence="8">Retrovirus-related Pol polyprotein from transposon TNT 1-94</fullName>
    </submittedName>
</protein>
<evidence type="ECO:0000259" key="6">
    <source>
        <dbReference type="PROSITE" id="PS50158"/>
    </source>
</evidence>
<proteinExistence type="predicted"/>
<dbReference type="GO" id="GO:0006508">
    <property type="term" value="P:proteolysis"/>
    <property type="evidence" value="ECO:0007669"/>
    <property type="project" value="UniProtKB-KW"/>
</dbReference>
<dbReference type="GO" id="GO:0008270">
    <property type="term" value="F:zinc ion binding"/>
    <property type="evidence" value="ECO:0007669"/>
    <property type="project" value="UniProtKB-KW"/>
</dbReference>
<dbReference type="PROSITE" id="PS50994">
    <property type="entry name" value="INTEGRASE"/>
    <property type="match status" value="1"/>
</dbReference>
<dbReference type="Gene3D" id="4.10.60.10">
    <property type="entry name" value="Zinc finger, CCHC-type"/>
    <property type="match status" value="1"/>
</dbReference>
<dbReference type="CDD" id="cd09272">
    <property type="entry name" value="RNase_HI_RT_Ty1"/>
    <property type="match status" value="1"/>
</dbReference>
<dbReference type="SUPFAM" id="SSF53098">
    <property type="entry name" value="Ribonuclease H-like"/>
    <property type="match status" value="1"/>
</dbReference>
<evidence type="ECO:0000259" key="7">
    <source>
        <dbReference type="PROSITE" id="PS50994"/>
    </source>
</evidence>
<reference evidence="8" key="1">
    <citation type="journal article" date="2012" name="Nat. Biotechnol.">
        <title>Draft genome sequence of pigeonpea (Cajanus cajan), an orphan legume crop of resource-poor farmers.</title>
        <authorList>
            <person name="Varshney R.K."/>
            <person name="Chen W."/>
            <person name="Li Y."/>
            <person name="Bharti A.K."/>
            <person name="Saxena R.K."/>
            <person name="Schlueter J.A."/>
            <person name="Donoghue M.T."/>
            <person name="Azam S."/>
            <person name="Fan G."/>
            <person name="Whaley A.M."/>
            <person name="Farmer A.D."/>
            <person name="Sheridan J."/>
            <person name="Iwata A."/>
            <person name="Tuteja R."/>
            <person name="Penmetsa R.V."/>
            <person name="Wu W."/>
            <person name="Upadhyaya H.D."/>
            <person name="Yang S.P."/>
            <person name="Shah T."/>
            <person name="Saxena K.B."/>
            <person name="Michael T."/>
            <person name="McCombie W.R."/>
            <person name="Yang B."/>
            <person name="Zhang G."/>
            <person name="Yang H."/>
            <person name="Wang J."/>
            <person name="Spillane C."/>
            <person name="Cook D.R."/>
            <person name="May G.D."/>
            <person name="Xu X."/>
            <person name="Jackson S.A."/>
        </authorList>
    </citation>
    <scope>NUCLEOTIDE SEQUENCE [LARGE SCALE GENOMIC DNA]</scope>
</reference>
<dbReference type="InterPro" id="IPR054722">
    <property type="entry name" value="PolX-like_BBD"/>
</dbReference>
<dbReference type="Pfam" id="PF25597">
    <property type="entry name" value="SH3_retrovirus"/>
    <property type="match status" value="1"/>
</dbReference>
<keyword evidence="1" id="KW-0645">Protease</keyword>
<organism evidence="8 9">
    <name type="scientific">Cajanus cajan</name>
    <name type="common">Pigeon pea</name>
    <name type="synonym">Cajanus indicus</name>
    <dbReference type="NCBI Taxonomy" id="3821"/>
    <lineage>
        <taxon>Eukaryota</taxon>
        <taxon>Viridiplantae</taxon>
        <taxon>Streptophyta</taxon>
        <taxon>Embryophyta</taxon>
        <taxon>Tracheophyta</taxon>
        <taxon>Spermatophyta</taxon>
        <taxon>Magnoliopsida</taxon>
        <taxon>eudicotyledons</taxon>
        <taxon>Gunneridae</taxon>
        <taxon>Pentapetalae</taxon>
        <taxon>rosids</taxon>
        <taxon>fabids</taxon>
        <taxon>Fabales</taxon>
        <taxon>Fabaceae</taxon>
        <taxon>Papilionoideae</taxon>
        <taxon>50 kb inversion clade</taxon>
        <taxon>NPAAA clade</taxon>
        <taxon>indigoferoid/millettioid clade</taxon>
        <taxon>Phaseoleae</taxon>
        <taxon>Cajanus</taxon>
    </lineage>
</organism>
<name>A0A151RBY1_CAJCA</name>
<dbReference type="Pfam" id="PF07727">
    <property type="entry name" value="RVT_2"/>
    <property type="match status" value="1"/>
</dbReference>
<dbReference type="SUPFAM" id="SSF57756">
    <property type="entry name" value="Retrovirus zinc finger-like domains"/>
    <property type="match status" value="1"/>
</dbReference>
<accession>A0A151RBY1</accession>
<sequence length="1289" mass="146525">MANGNEGTLSGNMPMLDSKNLNSYDRWCVRMKAIFGFQEVMDIVNTGYSDPPENATDKQQAAFREAKRKDCKALFYLHQCVDEANFEKIALAKTAKEAWDILAQSYAGVERLKTVRLQTLRRQYELLQMGNQETIQEYFSQLQSLTNLMKSCGENIKERTIVEKVLRTLDTKFDMIAIAIEESKNLDSLKLEELQGSLEAYEQRLRERNGDKSGSEQALLAKQNKKAEGYAQWRGGRSGSGSGSDKSHVQCYNCNKYGHYANDCWSKEGSNSKEEEVNVAQKEESEDEVLLMVTTEKPEKKTLSESWYLDTGCSNHMSFQKKWFINLNEKIKSKVKFADNSTVECEGKGKILIRRKDGKTTVISDVLYVPAMKHNLLSIGQLLQKGYLIDWKDQVLRILDKNGSPILKAPLSNNRTFRVDIPVSDCMCFAAAVLDTNWLWHLRFGHLNFGSLSQLAGKEMVVGLPHIQKSEMTCESCMLGKQARNPFKAHLRTRSKDVLEVIYTDVCGPFEVSSLGGNKYFISFIDDFSKKMWLYLISRKSEAFKCFVEFKSLVEKQSGKVIKVIRSDGGGEYTNSEFEIFCKKEGLIHEVVAPYTPQHNGIAERRNRTVLNMARSMLKSKEMPHSFWGEAVATAAYILNLCPTKKLKFKTPEEVWSGKKPSVKHLRVFGSVCWKHIPDERRRKLDDKSIKLVLVGYHATGAYKLIDPITKRVVISRDVLVDEKTTWNWSSLDSNNNNRLELSWTDSKEGTEQVQTNVPVNVNNEQTAAVGRNRPARAVQAPTRFGDYVINSDKVVTTEGELIGETEDENDLVHLALYAEIEPEPVCFEKAILDPKWLEAMQEELDAIQRNQTWALTELPKNHRPITVKWVYKTKLNPDGSVARYKARLVAKGFLQREGLDYKEIYAPVARMETIRTVVALASYKGWQMHQMDVKSAFLNGELEEEVYVTQPPGFKVVGEEHKVLKLKKALYGLKQAPRAWNNKIDGFLVQQGFVKCAVEYGIYSRIENGEVLIICLYVDDLLITGSNIKMIEEFKRRMKVQFEMTDLGRLSYFIGMEFIYSKKGILLHQRKYAKDVLKKFRMSECNAATTPVEANLKLDKDADGKSVNATLYRQMVGCLRYLCCSRPDICYSVGLLSRFMENPKASHFAAGRRVLSYIKGTVDYGILLPNATHQYGGELVGYSDSDWAGDKDECRSTTGYIFLLGKSPISWCSKLQPVVALSSCEAEYISAAYTACQALWLESLVNQVLSRPEKTITLKIDNKSAISLARNPIHHGRSKHIETRFHFI</sequence>
<evidence type="ECO:0000256" key="4">
    <source>
        <dbReference type="ARBA" id="ARBA00022801"/>
    </source>
</evidence>
<dbReference type="Pfam" id="PF13976">
    <property type="entry name" value="gag_pre-integrs"/>
    <property type="match status" value="1"/>
</dbReference>
<dbReference type="PROSITE" id="PS50158">
    <property type="entry name" value="ZF_CCHC"/>
    <property type="match status" value="1"/>
</dbReference>
<gene>
    <name evidence="8" type="ORF">KK1_038498</name>
</gene>
<dbReference type="GO" id="GO:0004190">
    <property type="term" value="F:aspartic-type endopeptidase activity"/>
    <property type="evidence" value="ECO:0007669"/>
    <property type="project" value="UniProtKB-KW"/>
</dbReference>
<dbReference type="InterPro" id="IPR025724">
    <property type="entry name" value="GAG-pre-integrase_dom"/>
</dbReference>
<dbReference type="Pfam" id="PF00665">
    <property type="entry name" value="rve"/>
    <property type="match status" value="1"/>
</dbReference>
<dbReference type="InterPro" id="IPR039537">
    <property type="entry name" value="Retrotran_Ty1/copia-like"/>
</dbReference>
<dbReference type="InterPro" id="IPR013103">
    <property type="entry name" value="RVT_2"/>
</dbReference>
<dbReference type="Pfam" id="PF14223">
    <property type="entry name" value="Retrotran_gag_2"/>
    <property type="match status" value="1"/>
</dbReference>
<feature type="domain" description="Integrase catalytic" evidence="7">
    <location>
        <begin position="482"/>
        <end position="660"/>
    </location>
</feature>
<dbReference type="Gramene" id="C.cajan_35490.t">
    <property type="protein sequence ID" value="C.cajan_35490.t"/>
    <property type="gene ID" value="C.cajan_35490"/>
</dbReference>
<keyword evidence="9" id="KW-1185">Reference proteome</keyword>
<dbReference type="Pfam" id="PF00098">
    <property type="entry name" value="zf-CCHC"/>
    <property type="match status" value="1"/>
</dbReference>
<dbReference type="EMBL" id="KQ483853">
    <property type="protein sequence ID" value="KYP40164.1"/>
    <property type="molecule type" value="Genomic_DNA"/>
</dbReference>
<dbReference type="Proteomes" id="UP000075243">
    <property type="component" value="Unassembled WGS sequence"/>
</dbReference>
<dbReference type="InterPro" id="IPR001584">
    <property type="entry name" value="Integrase_cat-core"/>
</dbReference>
<dbReference type="InterPro" id="IPR036875">
    <property type="entry name" value="Znf_CCHC_sf"/>
</dbReference>
<dbReference type="Pfam" id="PF22936">
    <property type="entry name" value="Pol_BBD"/>
    <property type="match status" value="1"/>
</dbReference>
<dbReference type="SMART" id="SM00343">
    <property type="entry name" value="ZnF_C2HC"/>
    <property type="match status" value="1"/>
</dbReference>
<dbReference type="Gene3D" id="3.30.420.10">
    <property type="entry name" value="Ribonuclease H-like superfamily/Ribonuclease H"/>
    <property type="match status" value="1"/>
</dbReference>
<evidence type="ECO:0000313" key="8">
    <source>
        <dbReference type="EMBL" id="KYP40164.1"/>
    </source>
</evidence>
<keyword evidence="5" id="KW-0862">Zinc</keyword>
<dbReference type="InterPro" id="IPR012337">
    <property type="entry name" value="RNaseH-like_sf"/>
</dbReference>
<dbReference type="SUPFAM" id="SSF56672">
    <property type="entry name" value="DNA/RNA polymerases"/>
    <property type="match status" value="1"/>
</dbReference>
<dbReference type="GO" id="GO:0015074">
    <property type="term" value="P:DNA integration"/>
    <property type="evidence" value="ECO:0007669"/>
    <property type="project" value="InterPro"/>
</dbReference>
<dbReference type="InterPro" id="IPR036397">
    <property type="entry name" value="RNaseH_sf"/>
</dbReference>
<dbReference type="InterPro" id="IPR057670">
    <property type="entry name" value="SH3_retrovirus"/>
</dbReference>
<evidence type="ECO:0000256" key="2">
    <source>
        <dbReference type="ARBA" id="ARBA00022723"/>
    </source>
</evidence>
<evidence type="ECO:0000313" key="9">
    <source>
        <dbReference type="Proteomes" id="UP000075243"/>
    </source>
</evidence>
<dbReference type="InterPro" id="IPR043502">
    <property type="entry name" value="DNA/RNA_pol_sf"/>
</dbReference>
<keyword evidence="4" id="KW-0378">Hydrolase</keyword>
<evidence type="ECO:0000256" key="3">
    <source>
        <dbReference type="ARBA" id="ARBA00022750"/>
    </source>
</evidence>
<keyword evidence="3" id="KW-0064">Aspartyl protease</keyword>
<evidence type="ECO:0000256" key="1">
    <source>
        <dbReference type="ARBA" id="ARBA00022670"/>
    </source>
</evidence>
<dbReference type="PANTHER" id="PTHR42648">
    <property type="entry name" value="TRANSPOSASE, PUTATIVE-RELATED"/>
    <property type="match status" value="1"/>
</dbReference>
<dbReference type="InterPro" id="IPR001878">
    <property type="entry name" value="Znf_CCHC"/>
</dbReference>
<keyword evidence="5" id="KW-0863">Zinc-finger</keyword>
<keyword evidence="2" id="KW-0479">Metal-binding</keyword>
<feature type="domain" description="CCHC-type" evidence="6">
    <location>
        <begin position="251"/>
        <end position="264"/>
    </location>
</feature>
<dbReference type="GO" id="GO:0003676">
    <property type="term" value="F:nucleic acid binding"/>
    <property type="evidence" value="ECO:0007669"/>
    <property type="project" value="InterPro"/>
</dbReference>
<dbReference type="PANTHER" id="PTHR42648:SF18">
    <property type="entry name" value="RETROTRANSPOSON, UNCLASSIFIED-LIKE PROTEIN"/>
    <property type="match status" value="1"/>
</dbReference>
<evidence type="ECO:0000256" key="5">
    <source>
        <dbReference type="PROSITE-ProRule" id="PRU00047"/>
    </source>
</evidence>